<dbReference type="Pfam" id="PF07617">
    <property type="entry name" value="DUF1579"/>
    <property type="match status" value="1"/>
</dbReference>
<name>A0A5C5X5Q7_9PLAN</name>
<reference evidence="1 2" key="1">
    <citation type="submission" date="2019-02" db="EMBL/GenBank/DDBJ databases">
        <title>Deep-cultivation of Planctomycetes and their phenomic and genomic characterization uncovers novel biology.</title>
        <authorList>
            <person name="Wiegand S."/>
            <person name="Jogler M."/>
            <person name="Boedeker C."/>
            <person name="Pinto D."/>
            <person name="Vollmers J."/>
            <person name="Rivas-Marin E."/>
            <person name="Kohn T."/>
            <person name="Peeters S.H."/>
            <person name="Heuer A."/>
            <person name="Rast P."/>
            <person name="Oberbeckmann S."/>
            <person name="Bunk B."/>
            <person name="Jeske O."/>
            <person name="Meyerdierks A."/>
            <person name="Storesund J.E."/>
            <person name="Kallscheuer N."/>
            <person name="Luecker S."/>
            <person name="Lage O.M."/>
            <person name="Pohl T."/>
            <person name="Merkel B.J."/>
            <person name="Hornburger P."/>
            <person name="Mueller R.-W."/>
            <person name="Bruemmer F."/>
            <person name="Labrenz M."/>
            <person name="Spormann A.M."/>
            <person name="Op Den Camp H."/>
            <person name="Overmann J."/>
            <person name="Amann R."/>
            <person name="Jetten M.S.M."/>
            <person name="Mascher T."/>
            <person name="Medema M.H."/>
            <person name="Devos D.P."/>
            <person name="Kaster A.-K."/>
            <person name="Ovreas L."/>
            <person name="Rohde M."/>
            <person name="Galperin M.Y."/>
            <person name="Jogler C."/>
        </authorList>
    </citation>
    <scope>NUCLEOTIDE SEQUENCE [LARGE SCALE GENOMIC DNA]</scope>
    <source>
        <strain evidence="1 2">KOR42</strain>
    </source>
</reference>
<evidence type="ECO:0000313" key="2">
    <source>
        <dbReference type="Proteomes" id="UP000317243"/>
    </source>
</evidence>
<gene>
    <name evidence="1" type="ORF">KOR42_10240</name>
</gene>
<sequence length="173" mass="19203">MNSSAQSKPSECAHEWFEQVCGTWAGVCRTWFEPDQLADESPFEGRFGKSIGGNFLRHQYSGEIQNSPRVGEELFVFNPVGETIDVSWADSFHMSSSIMLSRGKLTGNTLDMTGQYMVGVDIPDWGWRTVYDLTSSDELVITAFNISPEGESAKALETKCRRLDDTPTAEAST</sequence>
<dbReference type="InterPro" id="IPR011473">
    <property type="entry name" value="DUF1579"/>
</dbReference>
<dbReference type="EMBL" id="SIHI01000001">
    <property type="protein sequence ID" value="TWT57661.1"/>
    <property type="molecule type" value="Genomic_DNA"/>
</dbReference>
<protein>
    <recommendedName>
        <fullName evidence="3">DUF1579 domain-containing protein</fullName>
    </recommendedName>
</protein>
<organism evidence="1 2">
    <name type="scientific">Thalassoglobus neptunius</name>
    <dbReference type="NCBI Taxonomy" id="1938619"/>
    <lineage>
        <taxon>Bacteria</taxon>
        <taxon>Pseudomonadati</taxon>
        <taxon>Planctomycetota</taxon>
        <taxon>Planctomycetia</taxon>
        <taxon>Planctomycetales</taxon>
        <taxon>Planctomycetaceae</taxon>
        <taxon>Thalassoglobus</taxon>
    </lineage>
</organism>
<dbReference type="Proteomes" id="UP000317243">
    <property type="component" value="Unassembled WGS sequence"/>
</dbReference>
<accession>A0A5C5X5Q7</accession>
<keyword evidence="2" id="KW-1185">Reference proteome</keyword>
<comment type="caution">
    <text evidence="1">The sequence shown here is derived from an EMBL/GenBank/DDBJ whole genome shotgun (WGS) entry which is preliminary data.</text>
</comment>
<proteinExistence type="predicted"/>
<dbReference type="AlphaFoldDB" id="A0A5C5X5Q7"/>
<evidence type="ECO:0008006" key="3">
    <source>
        <dbReference type="Google" id="ProtNLM"/>
    </source>
</evidence>
<evidence type="ECO:0000313" key="1">
    <source>
        <dbReference type="EMBL" id="TWT57661.1"/>
    </source>
</evidence>
<dbReference type="RefSeq" id="WP_146507502.1">
    <property type="nucleotide sequence ID" value="NZ_SIHI01000001.1"/>
</dbReference>
<dbReference type="OrthoDB" id="277821at2"/>